<dbReference type="AlphaFoldDB" id="A0AB34ITI9"/>
<evidence type="ECO:0000313" key="3">
    <source>
        <dbReference type="Proteomes" id="UP001515480"/>
    </source>
</evidence>
<feature type="region of interest" description="Disordered" evidence="1">
    <location>
        <begin position="26"/>
        <end position="80"/>
    </location>
</feature>
<dbReference type="Proteomes" id="UP001515480">
    <property type="component" value="Unassembled WGS sequence"/>
</dbReference>
<name>A0AB34ITI9_PRYPA</name>
<sequence>MRRLAALLPTAARAAARTASRLLCLRRRRRSHRAAPTPAPSPSRTARAAAAPPRLPAATAPRAARAPHAPRAPPACSLDLPAPPERADDALAVPKLSIIRAAEGAEVSCLELQLSSERTIFQKRECDRRLELQARAVAAPRPVESRPARPAGWNWGKTFFRGQPGARGGAGEAPALAREAAVEGGGGAGLMQRLGGMGEMMPLAQSTRNLLSSVLGGDASSPGEPRDGAPAVPQLPAASPAAAAQPWRDVSLASTRSSVTRPESPCDASEADARGAACKAAAAPAADDSAEGAGCGCESRGGGGEVGRIENDLEA</sequence>
<organism evidence="2 3">
    <name type="scientific">Prymnesium parvum</name>
    <name type="common">Toxic golden alga</name>
    <dbReference type="NCBI Taxonomy" id="97485"/>
    <lineage>
        <taxon>Eukaryota</taxon>
        <taxon>Haptista</taxon>
        <taxon>Haptophyta</taxon>
        <taxon>Prymnesiophyceae</taxon>
        <taxon>Prymnesiales</taxon>
        <taxon>Prymnesiaceae</taxon>
        <taxon>Prymnesium</taxon>
    </lineage>
</organism>
<feature type="compositionally biased region" description="Polar residues" evidence="1">
    <location>
        <begin position="252"/>
        <end position="261"/>
    </location>
</feature>
<comment type="caution">
    <text evidence="2">The sequence shown here is derived from an EMBL/GenBank/DDBJ whole genome shotgun (WGS) entry which is preliminary data.</text>
</comment>
<reference evidence="2 3" key="1">
    <citation type="journal article" date="2024" name="Science">
        <title>Giant polyketide synthase enzymes in the biosynthesis of giant marine polyether toxins.</title>
        <authorList>
            <person name="Fallon T.R."/>
            <person name="Shende V.V."/>
            <person name="Wierzbicki I.H."/>
            <person name="Pendleton A.L."/>
            <person name="Watervoot N.F."/>
            <person name="Auber R.P."/>
            <person name="Gonzalez D.J."/>
            <person name="Wisecaver J.H."/>
            <person name="Moore B.S."/>
        </authorList>
    </citation>
    <scope>NUCLEOTIDE SEQUENCE [LARGE SCALE GENOMIC DNA]</scope>
    <source>
        <strain evidence="2 3">12B1</strain>
    </source>
</reference>
<protein>
    <submittedName>
        <fullName evidence="2">Uncharacterized protein</fullName>
    </submittedName>
</protein>
<accession>A0AB34ITI9</accession>
<dbReference type="EMBL" id="JBGBPQ010000018">
    <property type="protein sequence ID" value="KAL1507060.1"/>
    <property type="molecule type" value="Genomic_DNA"/>
</dbReference>
<feature type="compositionally biased region" description="Low complexity" evidence="1">
    <location>
        <begin position="229"/>
        <end position="246"/>
    </location>
</feature>
<feature type="region of interest" description="Disordered" evidence="1">
    <location>
        <begin position="213"/>
        <end position="315"/>
    </location>
</feature>
<proteinExistence type="predicted"/>
<feature type="compositionally biased region" description="Gly residues" evidence="1">
    <location>
        <begin position="293"/>
        <end position="306"/>
    </location>
</feature>
<feature type="compositionally biased region" description="Low complexity" evidence="1">
    <location>
        <begin position="274"/>
        <end position="287"/>
    </location>
</feature>
<keyword evidence="3" id="KW-1185">Reference proteome</keyword>
<gene>
    <name evidence="2" type="ORF">AB1Y20_007922</name>
</gene>
<evidence type="ECO:0000256" key="1">
    <source>
        <dbReference type="SAM" id="MobiDB-lite"/>
    </source>
</evidence>
<evidence type="ECO:0000313" key="2">
    <source>
        <dbReference type="EMBL" id="KAL1507060.1"/>
    </source>
</evidence>
<feature type="compositionally biased region" description="Low complexity" evidence="1">
    <location>
        <begin position="42"/>
        <end position="77"/>
    </location>
</feature>